<proteinExistence type="predicted"/>
<dbReference type="AlphaFoldDB" id="A0AA39CFE0"/>
<dbReference type="EMBL" id="JAPDRK010000014">
    <property type="protein sequence ID" value="KAJ9606296.1"/>
    <property type="molecule type" value="Genomic_DNA"/>
</dbReference>
<name>A0AA39CFE0_9EURO</name>
<keyword evidence="3" id="KW-1185">Reference proteome</keyword>
<evidence type="ECO:0000313" key="3">
    <source>
        <dbReference type="Proteomes" id="UP001172673"/>
    </source>
</evidence>
<organism evidence="2 3">
    <name type="scientific">Cladophialophora chaetospira</name>
    <dbReference type="NCBI Taxonomy" id="386627"/>
    <lineage>
        <taxon>Eukaryota</taxon>
        <taxon>Fungi</taxon>
        <taxon>Dikarya</taxon>
        <taxon>Ascomycota</taxon>
        <taxon>Pezizomycotina</taxon>
        <taxon>Eurotiomycetes</taxon>
        <taxon>Chaetothyriomycetidae</taxon>
        <taxon>Chaetothyriales</taxon>
        <taxon>Herpotrichiellaceae</taxon>
        <taxon>Cladophialophora</taxon>
    </lineage>
</organism>
<comment type="caution">
    <text evidence="2">The sequence shown here is derived from an EMBL/GenBank/DDBJ whole genome shotgun (WGS) entry which is preliminary data.</text>
</comment>
<feature type="region of interest" description="Disordered" evidence="1">
    <location>
        <begin position="219"/>
        <end position="266"/>
    </location>
</feature>
<dbReference type="Proteomes" id="UP001172673">
    <property type="component" value="Unassembled WGS sequence"/>
</dbReference>
<sequence>MPFKQLPSDFLIHTFPTASDFEAFLDREHLTTGGCYIKLAKKASGIPSITAPQAVEVCLCFGWIDGGGGGTIDDKWWLGRYTPRRPKSMWSKKNTETVARLTQEGKVRPAGLAAVEAAKADGRWDRAYDRPTDITVPDDLARALKAVPAAGAFFDALNKSDRYSVLHRIQTTSPKARTTRLGAIVNMLAGGLVPGKAAKAQSKLKKVVGVKKTIDKRATTGTKKSYIRQTAPAPKRRPAQGSTSVAEPQPKVPASEPRRPGLRPRG</sequence>
<protein>
    <submittedName>
        <fullName evidence="2">Uncharacterized protein</fullName>
    </submittedName>
</protein>
<dbReference type="Pfam" id="PF13376">
    <property type="entry name" value="OmdA"/>
    <property type="match status" value="1"/>
</dbReference>
<evidence type="ECO:0000313" key="2">
    <source>
        <dbReference type="EMBL" id="KAJ9606296.1"/>
    </source>
</evidence>
<reference evidence="2" key="1">
    <citation type="submission" date="2022-10" db="EMBL/GenBank/DDBJ databases">
        <title>Culturing micro-colonial fungi from biological soil crusts in the Mojave desert and describing Neophaeococcomyces mojavensis, and introducing the new genera and species Taxawa tesnikishii.</title>
        <authorList>
            <person name="Kurbessoian T."/>
            <person name="Stajich J.E."/>
        </authorList>
    </citation>
    <scope>NUCLEOTIDE SEQUENCE</scope>
    <source>
        <strain evidence="2">TK_41</strain>
    </source>
</reference>
<gene>
    <name evidence="2" type="ORF">H2200_009257</name>
</gene>
<accession>A0AA39CFE0</accession>
<evidence type="ECO:0000256" key="1">
    <source>
        <dbReference type="SAM" id="MobiDB-lite"/>
    </source>
</evidence>